<dbReference type="InterPro" id="IPR043128">
    <property type="entry name" value="Rev_trsase/Diguanyl_cyclase"/>
</dbReference>
<feature type="domain" description="EAL" evidence="2">
    <location>
        <begin position="466"/>
        <end position="718"/>
    </location>
</feature>
<dbReference type="SUPFAM" id="SSF55073">
    <property type="entry name" value="Nucleotide cyclase"/>
    <property type="match status" value="1"/>
</dbReference>
<dbReference type="EMBL" id="JBHSGR010000017">
    <property type="protein sequence ID" value="MFC4694774.1"/>
    <property type="molecule type" value="Genomic_DNA"/>
</dbReference>
<dbReference type="Pfam" id="PF00563">
    <property type="entry name" value="EAL"/>
    <property type="match status" value="1"/>
</dbReference>
<dbReference type="SUPFAM" id="SSF55785">
    <property type="entry name" value="PYP-like sensor domain (PAS domain)"/>
    <property type="match status" value="2"/>
</dbReference>
<name>A0ABV9LKT5_9ACTN</name>
<dbReference type="Gene3D" id="2.10.70.100">
    <property type="match status" value="2"/>
</dbReference>
<dbReference type="InterPro" id="IPR000014">
    <property type="entry name" value="PAS"/>
</dbReference>
<dbReference type="Gene3D" id="3.20.20.450">
    <property type="entry name" value="EAL domain"/>
    <property type="match status" value="1"/>
</dbReference>
<dbReference type="RefSeq" id="WP_387990434.1">
    <property type="nucleotide sequence ID" value="NZ_JBHSGR010000017.1"/>
</dbReference>
<evidence type="ECO:0000313" key="4">
    <source>
        <dbReference type="EMBL" id="MFC4694774.1"/>
    </source>
</evidence>
<dbReference type="SMART" id="SM00091">
    <property type="entry name" value="PAS"/>
    <property type="match status" value="2"/>
</dbReference>
<gene>
    <name evidence="4" type="ORF">ACFO3M_15355</name>
</gene>
<reference evidence="5" key="1">
    <citation type="journal article" date="2019" name="Int. J. Syst. Evol. Microbiol.">
        <title>The Global Catalogue of Microorganisms (GCM) 10K type strain sequencing project: providing services to taxonomists for standard genome sequencing and annotation.</title>
        <authorList>
            <consortium name="The Broad Institute Genomics Platform"/>
            <consortium name="The Broad Institute Genome Sequencing Center for Infectious Disease"/>
            <person name="Wu L."/>
            <person name="Ma J."/>
        </authorList>
    </citation>
    <scope>NUCLEOTIDE SEQUENCE [LARGE SCALE GENOMIC DNA]</scope>
    <source>
        <strain evidence="5">CCUG 62763</strain>
    </source>
</reference>
<dbReference type="Pfam" id="PF08447">
    <property type="entry name" value="PAS_3"/>
    <property type="match status" value="2"/>
</dbReference>
<dbReference type="PROSITE" id="PS50113">
    <property type="entry name" value="PAC"/>
    <property type="match status" value="2"/>
</dbReference>
<dbReference type="InterPro" id="IPR001610">
    <property type="entry name" value="PAC"/>
</dbReference>
<dbReference type="NCBIfam" id="TIGR00229">
    <property type="entry name" value="sensory_box"/>
    <property type="match status" value="2"/>
</dbReference>
<dbReference type="InterPro" id="IPR035919">
    <property type="entry name" value="EAL_sf"/>
</dbReference>
<feature type="domain" description="GGDEF" evidence="3">
    <location>
        <begin position="326"/>
        <end position="457"/>
    </location>
</feature>
<dbReference type="SMART" id="SM00086">
    <property type="entry name" value="PAC"/>
    <property type="match status" value="2"/>
</dbReference>
<dbReference type="SMART" id="SM00267">
    <property type="entry name" value="GGDEF"/>
    <property type="match status" value="1"/>
</dbReference>
<dbReference type="Gene3D" id="3.30.450.20">
    <property type="entry name" value="PAS domain"/>
    <property type="match status" value="2"/>
</dbReference>
<dbReference type="Pfam" id="PF00990">
    <property type="entry name" value="GGDEF"/>
    <property type="match status" value="1"/>
</dbReference>
<evidence type="ECO:0000259" key="2">
    <source>
        <dbReference type="PROSITE" id="PS50883"/>
    </source>
</evidence>
<dbReference type="CDD" id="cd01949">
    <property type="entry name" value="GGDEF"/>
    <property type="match status" value="1"/>
</dbReference>
<dbReference type="PROSITE" id="PS50883">
    <property type="entry name" value="EAL"/>
    <property type="match status" value="1"/>
</dbReference>
<dbReference type="SUPFAM" id="SSF141868">
    <property type="entry name" value="EAL domain-like"/>
    <property type="match status" value="1"/>
</dbReference>
<dbReference type="PANTHER" id="PTHR44757:SF2">
    <property type="entry name" value="BIOFILM ARCHITECTURE MAINTENANCE PROTEIN MBAA"/>
    <property type="match status" value="1"/>
</dbReference>
<dbReference type="InterPro" id="IPR011006">
    <property type="entry name" value="CheY-like_superfamily"/>
</dbReference>
<feature type="domain" description="PAC" evidence="1">
    <location>
        <begin position="102"/>
        <end position="154"/>
    </location>
</feature>
<dbReference type="InterPro" id="IPR000700">
    <property type="entry name" value="PAS-assoc_C"/>
</dbReference>
<dbReference type="Proteomes" id="UP001596025">
    <property type="component" value="Unassembled WGS sequence"/>
</dbReference>
<dbReference type="Gene3D" id="3.30.70.270">
    <property type="match status" value="1"/>
</dbReference>
<evidence type="ECO:0000259" key="1">
    <source>
        <dbReference type="PROSITE" id="PS50113"/>
    </source>
</evidence>
<dbReference type="SUPFAM" id="SSF52172">
    <property type="entry name" value="CheY-like"/>
    <property type="match status" value="1"/>
</dbReference>
<dbReference type="CDD" id="cd00130">
    <property type="entry name" value="PAS"/>
    <property type="match status" value="2"/>
</dbReference>
<dbReference type="InterPro" id="IPR013655">
    <property type="entry name" value="PAS_fold_3"/>
</dbReference>
<proteinExistence type="predicted"/>
<dbReference type="PROSITE" id="PS50887">
    <property type="entry name" value="GGDEF"/>
    <property type="match status" value="1"/>
</dbReference>
<accession>A0ABV9LKT5</accession>
<dbReference type="InterPro" id="IPR001633">
    <property type="entry name" value="EAL_dom"/>
</dbReference>
<sequence length="852" mass="90796">MSGGVAPEDPAPEDPAPEDPVLALARSRRWLAEAQRLAAMGSWEWDVRTGAVTFSDELFAVYRLDPAVVTPTFELCMQMVHPDDRSRAEQAILSALGAGGVFDFDHRVVCGDGALIWVRARGSVTRDEAGDAVLLVGTAQDISERVAIEARLQESERRLLEAQRVARLGRWDWDVVTDTVTWSDEMYRIFGVPPDALVPTVEGYLARVHPEDRAELVRLLADVRAGREEYGLEHRVLRADGTTGWVACRAAVERDAHGAEVRVHGTATDVTERKAAELAAARAAAEQAAQAEQLRRLAFTDPLTGLANRALFADRLAHALEARSPAGVSVLLIDLDDFKDVNDVLGHQAGDRLLVEVAERLTRCVRPEDTVARLGGDEFAVVLAEADHGEQVARRISAALDAPVRFGDRQLVPSGSIGLARSAGGEHVPAEALLQQADIAMYAAKQAGKGRHAVFDPTMSTAVLARADVENGLRQALEDDGFVVHLQPLVDVRTRAATRVEALVRWPRPGGLALPAEFLPVAERSGLVRALGQRVLRTACLRLSGWLAADRRRSVSVNVSPVQLREPDFATTVLGVLAGTGVRPGQLLLEVTETVFLEAGPRVVGQLDELRAAGIRVAIDDFGTGYSSLGRLQALPVDGIKIDRSFVQQIGDGADDQPILTAMVTLAHCLGLEVTAEGVETGVQAARLVELGVDHLQGHHLARPVPPEDLAGAVAAAGAVLQAAGDRSAGRGREPVVLLAAPDDARSRALRGVLLRDGLPVVVPGAAAPEADAVLLVTGRGRDAVDRMAELGAVPGTAVLVLCDDADRATRARLLTAGADDVLVDPDCCPPGLADRLRAVVRTAAAEAHRRD</sequence>
<dbReference type="InterPro" id="IPR052155">
    <property type="entry name" value="Biofilm_reg_signaling"/>
</dbReference>
<dbReference type="InterPro" id="IPR035965">
    <property type="entry name" value="PAS-like_dom_sf"/>
</dbReference>
<dbReference type="CDD" id="cd01948">
    <property type="entry name" value="EAL"/>
    <property type="match status" value="1"/>
</dbReference>
<comment type="caution">
    <text evidence="4">The sequence shown here is derived from an EMBL/GenBank/DDBJ whole genome shotgun (WGS) entry which is preliminary data.</text>
</comment>
<dbReference type="InterPro" id="IPR000160">
    <property type="entry name" value="GGDEF_dom"/>
</dbReference>
<dbReference type="NCBIfam" id="TIGR00254">
    <property type="entry name" value="GGDEF"/>
    <property type="match status" value="1"/>
</dbReference>
<feature type="domain" description="PAC" evidence="1">
    <location>
        <begin position="230"/>
        <end position="282"/>
    </location>
</feature>
<evidence type="ECO:0000313" key="5">
    <source>
        <dbReference type="Proteomes" id="UP001596025"/>
    </source>
</evidence>
<organism evidence="4 5">
    <name type="scientific">Geodermatophilus arenarius</name>
    <dbReference type="NCBI Taxonomy" id="1137990"/>
    <lineage>
        <taxon>Bacteria</taxon>
        <taxon>Bacillati</taxon>
        <taxon>Actinomycetota</taxon>
        <taxon>Actinomycetes</taxon>
        <taxon>Geodermatophilales</taxon>
        <taxon>Geodermatophilaceae</taxon>
        <taxon>Geodermatophilus</taxon>
    </lineage>
</organism>
<dbReference type="InterPro" id="IPR029787">
    <property type="entry name" value="Nucleotide_cyclase"/>
</dbReference>
<protein>
    <submittedName>
        <fullName evidence="4">EAL domain-containing protein</fullName>
    </submittedName>
</protein>
<keyword evidence="5" id="KW-1185">Reference proteome</keyword>
<evidence type="ECO:0000259" key="3">
    <source>
        <dbReference type="PROSITE" id="PS50887"/>
    </source>
</evidence>
<dbReference type="SMART" id="SM00052">
    <property type="entry name" value="EAL"/>
    <property type="match status" value="1"/>
</dbReference>
<dbReference type="PANTHER" id="PTHR44757">
    <property type="entry name" value="DIGUANYLATE CYCLASE DGCP"/>
    <property type="match status" value="1"/>
</dbReference>